<accession>A0A8J6IXE4</accession>
<dbReference type="InterPro" id="IPR035895">
    <property type="entry name" value="HPr-like_sf"/>
</dbReference>
<dbReference type="GO" id="GO:0009401">
    <property type="term" value="P:phosphoenolpyruvate-dependent sugar phosphotransferase system"/>
    <property type="evidence" value="ECO:0007669"/>
    <property type="project" value="UniProtKB-KW"/>
</dbReference>
<dbReference type="InterPro" id="IPR000032">
    <property type="entry name" value="HPr-like"/>
</dbReference>
<dbReference type="AlphaFoldDB" id="A0A8J6IXE4"/>
<evidence type="ECO:0000256" key="1">
    <source>
        <dbReference type="ARBA" id="ARBA00004496"/>
    </source>
</evidence>
<dbReference type="EMBL" id="JACOPO010000002">
    <property type="protein sequence ID" value="MBC5721945.1"/>
    <property type="molecule type" value="Genomic_DNA"/>
</dbReference>
<organism evidence="5 6">
    <name type="scientific">Flintibacter hominis</name>
    <dbReference type="NCBI Taxonomy" id="2763048"/>
    <lineage>
        <taxon>Bacteria</taxon>
        <taxon>Bacillati</taxon>
        <taxon>Bacillota</taxon>
        <taxon>Clostridia</taxon>
        <taxon>Eubacteriales</taxon>
        <taxon>Flintibacter</taxon>
    </lineage>
</organism>
<evidence type="ECO:0000313" key="5">
    <source>
        <dbReference type="EMBL" id="MBC5721945.1"/>
    </source>
</evidence>
<keyword evidence="6" id="KW-1185">Reference proteome</keyword>
<dbReference type="PANTHER" id="PTHR33705:SF2">
    <property type="entry name" value="PHOSPHOCARRIER PROTEIN NPR"/>
    <property type="match status" value="1"/>
</dbReference>
<evidence type="ECO:0000259" key="4">
    <source>
        <dbReference type="PROSITE" id="PS51350"/>
    </source>
</evidence>
<dbReference type="RefSeq" id="WP_147571067.1">
    <property type="nucleotide sequence ID" value="NZ_JACOPO010000002.1"/>
</dbReference>
<comment type="subcellular location">
    <subcellularLocation>
        <location evidence="1">Cytoplasm</location>
    </subcellularLocation>
</comment>
<comment type="caution">
    <text evidence="5">The sequence shown here is derived from an EMBL/GenBank/DDBJ whole genome shotgun (WGS) entry which is preliminary data.</text>
</comment>
<reference evidence="5" key="1">
    <citation type="submission" date="2020-08" db="EMBL/GenBank/DDBJ databases">
        <title>Genome public.</title>
        <authorList>
            <person name="Liu C."/>
            <person name="Sun Q."/>
        </authorList>
    </citation>
    <scope>NUCLEOTIDE SEQUENCE</scope>
    <source>
        <strain evidence="5">NSJ-23</strain>
    </source>
</reference>
<dbReference type="PROSITE" id="PS51350">
    <property type="entry name" value="PTS_HPR_DOM"/>
    <property type="match status" value="1"/>
</dbReference>
<feature type="domain" description="HPr" evidence="4">
    <location>
        <begin position="1"/>
        <end position="85"/>
    </location>
</feature>
<keyword evidence="3" id="KW-0598">Phosphotransferase system</keyword>
<dbReference type="Gene3D" id="3.30.1340.10">
    <property type="entry name" value="HPr-like"/>
    <property type="match status" value="1"/>
</dbReference>
<proteinExistence type="predicted"/>
<evidence type="ECO:0000256" key="2">
    <source>
        <dbReference type="ARBA" id="ARBA00022490"/>
    </source>
</evidence>
<dbReference type="InterPro" id="IPR050399">
    <property type="entry name" value="HPr"/>
</dbReference>
<keyword evidence="2" id="KW-0963">Cytoplasm</keyword>
<evidence type="ECO:0000256" key="3">
    <source>
        <dbReference type="ARBA" id="ARBA00022683"/>
    </source>
</evidence>
<dbReference type="CDD" id="cd00367">
    <property type="entry name" value="PTS-HPr_like"/>
    <property type="match status" value="1"/>
</dbReference>
<dbReference type="Proteomes" id="UP000628736">
    <property type="component" value="Unassembled WGS sequence"/>
</dbReference>
<sequence length="85" mass="9208">MKQFPYTVKDPLGLHARPAGLLVQTARGLDSTVAIIKGGTAVEATRIIALMTLGVRQGDQITVTVQGGDEERSIAVLERFFRENL</sequence>
<dbReference type="PANTHER" id="PTHR33705">
    <property type="entry name" value="PHOSPHOCARRIER PROTEIN HPR"/>
    <property type="match status" value="1"/>
</dbReference>
<dbReference type="Pfam" id="PF00381">
    <property type="entry name" value="PTS-HPr"/>
    <property type="match status" value="1"/>
</dbReference>
<protein>
    <submittedName>
        <fullName evidence="5">HPr family phosphocarrier protein</fullName>
    </submittedName>
</protein>
<gene>
    <name evidence="5" type="ORF">H8S11_03810</name>
</gene>
<evidence type="ECO:0000313" key="6">
    <source>
        <dbReference type="Proteomes" id="UP000628736"/>
    </source>
</evidence>
<dbReference type="NCBIfam" id="TIGR01003">
    <property type="entry name" value="PTS_HPr_family"/>
    <property type="match status" value="1"/>
</dbReference>
<dbReference type="GO" id="GO:0005737">
    <property type="term" value="C:cytoplasm"/>
    <property type="evidence" value="ECO:0007669"/>
    <property type="project" value="UniProtKB-SubCell"/>
</dbReference>
<dbReference type="PRINTS" id="PR00107">
    <property type="entry name" value="PHOSPHOCPHPR"/>
</dbReference>
<dbReference type="SUPFAM" id="SSF55594">
    <property type="entry name" value="HPr-like"/>
    <property type="match status" value="1"/>
</dbReference>
<name>A0A8J6IXE4_9FIRM</name>